<dbReference type="RefSeq" id="WP_008306827.1">
    <property type="nucleotide sequence ID" value="NZ_BMZC01000004.1"/>
</dbReference>
<name>A0A8H9I9N9_9ALTE</name>
<organism evidence="1 2">
    <name type="scientific">Paraglaciecola chathamensis</name>
    <dbReference type="NCBI Taxonomy" id="368405"/>
    <lineage>
        <taxon>Bacteria</taxon>
        <taxon>Pseudomonadati</taxon>
        <taxon>Pseudomonadota</taxon>
        <taxon>Gammaproteobacteria</taxon>
        <taxon>Alteromonadales</taxon>
        <taxon>Alteromonadaceae</taxon>
        <taxon>Paraglaciecola</taxon>
    </lineage>
</organism>
<accession>A0A8H9I9N9</accession>
<evidence type="ECO:0008006" key="3">
    <source>
        <dbReference type="Google" id="ProtNLM"/>
    </source>
</evidence>
<comment type="caution">
    <text evidence="1">The sequence shown here is derived from an EMBL/GenBank/DDBJ whole genome shotgun (WGS) entry which is preliminary data.</text>
</comment>
<proteinExistence type="predicted"/>
<sequence length="115" mass="13166">MQKTVKKLDNNVIKALTIVCEQAKQEVPGFEWITHTASYDCFPGSLAVICVFDTQASIEQAQAQQLDVYLRRQIQGQLLKVGIKLKDARHHVRYDSEQACEAQNNGNWQQRLKLH</sequence>
<gene>
    <name evidence="1" type="ORF">GCM10011274_17370</name>
</gene>
<protein>
    <recommendedName>
        <fullName evidence="3">Fis family transcriptional regulator</fullName>
    </recommendedName>
</protein>
<evidence type="ECO:0000313" key="2">
    <source>
        <dbReference type="Proteomes" id="UP000622604"/>
    </source>
</evidence>
<reference evidence="1" key="1">
    <citation type="journal article" date="2014" name="Int. J. Syst. Evol. Microbiol.">
        <title>Complete genome sequence of Corynebacterium casei LMG S-19264T (=DSM 44701T), isolated from a smear-ripened cheese.</title>
        <authorList>
            <consortium name="US DOE Joint Genome Institute (JGI-PGF)"/>
            <person name="Walter F."/>
            <person name="Albersmeier A."/>
            <person name="Kalinowski J."/>
            <person name="Ruckert C."/>
        </authorList>
    </citation>
    <scope>NUCLEOTIDE SEQUENCE</scope>
    <source>
        <strain evidence="1">KCTC 32337</strain>
    </source>
</reference>
<dbReference type="EMBL" id="BMZC01000004">
    <property type="protein sequence ID" value="GGZ59815.1"/>
    <property type="molecule type" value="Genomic_DNA"/>
</dbReference>
<dbReference type="AlphaFoldDB" id="A0A8H9I9N9"/>
<dbReference type="Proteomes" id="UP000622604">
    <property type="component" value="Unassembled WGS sequence"/>
</dbReference>
<evidence type="ECO:0000313" key="1">
    <source>
        <dbReference type="EMBL" id="GGZ59815.1"/>
    </source>
</evidence>
<reference evidence="1" key="2">
    <citation type="submission" date="2020-09" db="EMBL/GenBank/DDBJ databases">
        <authorList>
            <person name="Sun Q."/>
            <person name="Kim S."/>
        </authorList>
    </citation>
    <scope>NUCLEOTIDE SEQUENCE</scope>
    <source>
        <strain evidence="1">KCTC 32337</strain>
    </source>
</reference>